<dbReference type="Proteomes" id="UP000649573">
    <property type="component" value="Unassembled WGS sequence"/>
</dbReference>
<dbReference type="PROSITE" id="PS51682">
    <property type="entry name" value="SAM_OMT_I"/>
    <property type="match status" value="1"/>
</dbReference>
<sequence>MDRMIDHMTQVDKRLRLTSEVIDYAVAQAEPPTSAQQRLIDATASLGHVAEMQVPHEQAVLLTLLARAVSARSIVEIGTFTGYSTLALARGLADGGVVLTYDISSEWAEIAQRAWAEAGVTDRIHQHIGPAAAALAEMPVEPFIDIAFIDADKVSYVDYWELLVPRMVDNGLILVDNVLYAGEAATEDAVGNAKAIREFNAHVRADDRVESVLLTIADGLTIARRKERQEVR</sequence>
<comment type="caution">
    <text evidence="4">The sequence shown here is derived from an EMBL/GenBank/DDBJ whole genome shotgun (WGS) entry which is preliminary data.</text>
</comment>
<organism evidence="4 5">
    <name type="scientific">Lentzea flava</name>
    <dbReference type="NCBI Taxonomy" id="103732"/>
    <lineage>
        <taxon>Bacteria</taxon>
        <taxon>Bacillati</taxon>
        <taxon>Actinomycetota</taxon>
        <taxon>Actinomycetes</taxon>
        <taxon>Pseudonocardiales</taxon>
        <taxon>Pseudonocardiaceae</taxon>
        <taxon>Lentzea</taxon>
    </lineage>
</organism>
<dbReference type="InterPro" id="IPR002935">
    <property type="entry name" value="SAM_O-MeTrfase"/>
</dbReference>
<dbReference type="SUPFAM" id="SSF53335">
    <property type="entry name" value="S-adenosyl-L-methionine-dependent methyltransferases"/>
    <property type="match status" value="1"/>
</dbReference>
<reference evidence="5" key="1">
    <citation type="journal article" date="2019" name="Int. J. Syst. Evol. Microbiol.">
        <title>The Global Catalogue of Microorganisms (GCM) 10K type strain sequencing project: providing services to taxonomists for standard genome sequencing and annotation.</title>
        <authorList>
            <consortium name="The Broad Institute Genomics Platform"/>
            <consortium name="The Broad Institute Genome Sequencing Center for Infectious Disease"/>
            <person name="Wu L."/>
            <person name="Ma J."/>
        </authorList>
    </citation>
    <scope>NUCLEOTIDE SEQUENCE [LARGE SCALE GENOMIC DNA]</scope>
    <source>
        <strain evidence="5">JCM 3296</strain>
    </source>
</reference>
<dbReference type="InterPro" id="IPR050362">
    <property type="entry name" value="Cation-dep_OMT"/>
</dbReference>
<dbReference type="Gene3D" id="3.40.50.150">
    <property type="entry name" value="Vaccinia Virus protein VP39"/>
    <property type="match status" value="1"/>
</dbReference>
<evidence type="ECO:0000313" key="4">
    <source>
        <dbReference type="EMBL" id="GGU81521.1"/>
    </source>
</evidence>
<keyword evidence="5" id="KW-1185">Reference proteome</keyword>
<dbReference type="PANTHER" id="PTHR10509:SF14">
    <property type="entry name" value="CAFFEOYL-COA O-METHYLTRANSFERASE 3-RELATED"/>
    <property type="match status" value="1"/>
</dbReference>
<dbReference type="Pfam" id="PF01596">
    <property type="entry name" value="Methyltransf_3"/>
    <property type="match status" value="1"/>
</dbReference>
<evidence type="ECO:0000256" key="3">
    <source>
        <dbReference type="ARBA" id="ARBA00022691"/>
    </source>
</evidence>
<protein>
    <submittedName>
        <fullName evidence="4">O-methyltransferase</fullName>
    </submittedName>
</protein>
<keyword evidence="2" id="KW-0808">Transferase</keyword>
<evidence type="ECO:0000256" key="2">
    <source>
        <dbReference type="ARBA" id="ARBA00022679"/>
    </source>
</evidence>
<accession>A0ABQ2VDQ7</accession>
<evidence type="ECO:0000313" key="5">
    <source>
        <dbReference type="Proteomes" id="UP000649573"/>
    </source>
</evidence>
<dbReference type="CDD" id="cd02440">
    <property type="entry name" value="AdoMet_MTases"/>
    <property type="match status" value="1"/>
</dbReference>
<name>A0ABQ2VDQ7_9PSEU</name>
<evidence type="ECO:0000256" key="1">
    <source>
        <dbReference type="ARBA" id="ARBA00022603"/>
    </source>
</evidence>
<dbReference type="InterPro" id="IPR029063">
    <property type="entry name" value="SAM-dependent_MTases_sf"/>
</dbReference>
<gene>
    <name evidence="4" type="ORF">GCM10010178_85260</name>
</gene>
<dbReference type="EMBL" id="BMRE01000077">
    <property type="protein sequence ID" value="GGU81521.1"/>
    <property type="molecule type" value="Genomic_DNA"/>
</dbReference>
<keyword evidence="3" id="KW-0949">S-adenosyl-L-methionine</keyword>
<keyword evidence="1" id="KW-0489">Methyltransferase</keyword>
<dbReference type="PANTHER" id="PTHR10509">
    <property type="entry name" value="O-METHYLTRANSFERASE-RELATED"/>
    <property type="match status" value="1"/>
</dbReference>
<proteinExistence type="predicted"/>